<dbReference type="RefSeq" id="WP_007280467.1">
    <property type="nucleotide sequence ID" value="NZ_ABCK01000025.1"/>
</dbReference>
<protein>
    <submittedName>
        <fullName evidence="2">Uncharacterized protein</fullName>
    </submittedName>
</protein>
<keyword evidence="1" id="KW-0472">Membrane</keyword>
<reference evidence="2 3" key="1">
    <citation type="journal article" date="2010" name="J. Bacteriol.">
        <title>Genome sequence of Lentisphaera araneosa HTCC2155T, the type species of the order Lentisphaerales in the phylum Lentisphaerae.</title>
        <authorList>
            <person name="Thrash J.C."/>
            <person name="Cho J.C."/>
            <person name="Vergin K.L."/>
            <person name="Morris R.M."/>
            <person name="Giovannoni S.J."/>
        </authorList>
    </citation>
    <scope>NUCLEOTIDE SEQUENCE [LARGE SCALE GENOMIC DNA]</scope>
    <source>
        <strain evidence="2 3">HTCC2155</strain>
    </source>
</reference>
<feature type="transmembrane region" description="Helical" evidence="1">
    <location>
        <begin position="12"/>
        <end position="34"/>
    </location>
</feature>
<keyword evidence="1" id="KW-0812">Transmembrane</keyword>
<evidence type="ECO:0000313" key="3">
    <source>
        <dbReference type="Proteomes" id="UP000004947"/>
    </source>
</evidence>
<dbReference type="EMBL" id="ABCK01000025">
    <property type="protein sequence ID" value="EDM25664.1"/>
    <property type="molecule type" value="Genomic_DNA"/>
</dbReference>
<comment type="caution">
    <text evidence="2">The sequence shown here is derived from an EMBL/GenBank/DDBJ whole genome shotgun (WGS) entry which is preliminary data.</text>
</comment>
<accession>A6DRJ5</accession>
<keyword evidence="1" id="KW-1133">Transmembrane helix</keyword>
<sequence length="125" mass="14768">MIKHLLAISSLIYYFFYTLFALFTHIAFTISFFPESVMELISKMNQYTNVLGGVAFPMLFIGFMTDALNYYSRAYFIALIFISIFWLFIYPFGTVMASVVIFYCVHRIIINERKIKEKTLTRNWS</sequence>
<gene>
    <name evidence="2" type="ORF">LNTAR_12982</name>
</gene>
<evidence type="ECO:0000256" key="1">
    <source>
        <dbReference type="SAM" id="Phobius"/>
    </source>
</evidence>
<feature type="transmembrane region" description="Helical" evidence="1">
    <location>
        <begin position="76"/>
        <end position="105"/>
    </location>
</feature>
<dbReference type="AlphaFoldDB" id="A6DRJ5"/>
<proteinExistence type="predicted"/>
<evidence type="ECO:0000313" key="2">
    <source>
        <dbReference type="EMBL" id="EDM25664.1"/>
    </source>
</evidence>
<name>A6DRJ5_9BACT</name>
<dbReference type="STRING" id="313628.LNTAR_12982"/>
<organism evidence="2 3">
    <name type="scientific">Lentisphaera araneosa HTCC2155</name>
    <dbReference type="NCBI Taxonomy" id="313628"/>
    <lineage>
        <taxon>Bacteria</taxon>
        <taxon>Pseudomonadati</taxon>
        <taxon>Lentisphaerota</taxon>
        <taxon>Lentisphaeria</taxon>
        <taxon>Lentisphaerales</taxon>
        <taxon>Lentisphaeraceae</taxon>
        <taxon>Lentisphaera</taxon>
    </lineage>
</organism>
<dbReference type="Proteomes" id="UP000004947">
    <property type="component" value="Unassembled WGS sequence"/>
</dbReference>
<feature type="transmembrane region" description="Helical" evidence="1">
    <location>
        <begin position="46"/>
        <end position="64"/>
    </location>
</feature>
<keyword evidence="3" id="KW-1185">Reference proteome</keyword>